<dbReference type="EMBL" id="FTOD01000001">
    <property type="protein sequence ID" value="SIS39641.1"/>
    <property type="molecule type" value="Genomic_DNA"/>
</dbReference>
<proteinExistence type="predicted"/>
<protein>
    <submittedName>
        <fullName evidence="1">Uncharacterized protein</fullName>
    </submittedName>
</protein>
<name>A0A1N7IRN5_9BACL</name>
<dbReference type="AlphaFoldDB" id="A0A1N7IRN5"/>
<keyword evidence="2" id="KW-1185">Reference proteome</keyword>
<sequence length="89" mass="9970">MSVHGPLIIQEFIFQSSQKLQATVYDAGFCGEGQQKSKLRRGEWDLFPLFPCPALGFGYQQLTPLHLLFGEFQSFHAPQDRTDAGGQLP</sequence>
<accession>A0A1N7IRN5</accession>
<evidence type="ECO:0000313" key="2">
    <source>
        <dbReference type="Proteomes" id="UP000186795"/>
    </source>
</evidence>
<dbReference type="Proteomes" id="UP000186795">
    <property type="component" value="Unassembled WGS sequence"/>
</dbReference>
<gene>
    <name evidence="1" type="ORF">SAMN05421790_101270</name>
</gene>
<organism evidence="1 2">
    <name type="scientific">Kroppenstedtia eburnea</name>
    <dbReference type="NCBI Taxonomy" id="714067"/>
    <lineage>
        <taxon>Bacteria</taxon>
        <taxon>Bacillati</taxon>
        <taxon>Bacillota</taxon>
        <taxon>Bacilli</taxon>
        <taxon>Bacillales</taxon>
        <taxon>Thermoactinomycetaceae</taxon>
        <taxon>Kroppenstedtia</taxon>
    </lineage>
</organism>
<reference evidence="2" key="1">
    <citation type="submission" date="2017-01" db="EMBL/GenBank/DDBJ databases">
        <authorList>
            <person name="Varghese N."/>
            <person name="Submissions S."/>
        </authorList>
    </citation>
    <scope>NUCLEOTIDE SEQUENCE [LARGE SCALE GENOMIC DNA]</scope>
    <source>
        <strain evidence="2">DSM 45196</strain>
    </source>
</reference>
<evidence type="ECO:0000313" key="1">
    <source>
        <dbReference type="EMBL" id="SIS39641.1"/>
    </source>
</evidence>